<evidence type="ECO:0000256" key="4">
    <source>
        <dbReference type="ARBA" id="ARBA00022454"/>
    </source>
</evidence>
<reference evidence="8 9" key="1">
    <citation type="journal article" date="2023" name="Arcadia Sci">
        <title>De novo assembly of a long-read Amblyomma americanum tick genome.</title>
        <authorList>
            <person name="Chou S."/>
            <person name="Poskanzer K.E."/>
            <person name="Rollins M."/>
            <person name="Thuy-Boun P.S."/>
        </authorList>
    </citation>
    <scope>NUCLEOTIDE SEQUENCE [LARGE SCALE GENOMIC DNA]</scope>
    <source>
        <strain evidence="8">F_SG_1</strain>
        <tissue evidence="8">Salivary glands</tissue>
    </source>
</reference>
<dbReference type="GO" id="GO:0042393">
    <property type="term" value="F:histone binding"/>
    <property type="evidence" value="ECO:0007669"/>
    <property type="project" value="InterPro"/>
</dbReference>
<evidence type="ECO:0000256" key="6">
    <source>
        <dbReference type="SAM" id="MobiDB-lite"/>
    </source>
</evidence>
<comment type="caution">
    <text evidence="8">The sequence shown here is derived from an EMBL/GenBank/DDBJ whole genome shotgun (WGS) entry which is preliminary data.</text>
</comment>
<evidence type="ECO:0000256" key="2">
    <source>
        <dbReference type="ARBA" id="ARBA00004286"/>
    </source>
</evidence>
<accession>A0AAQ4CWZ3</accession>
<keyword evidence="5" id="KW-0539">Nucleus</keyword>
<evidence type="ECO:0000259" key="7">
    <source>
        <dbReference type="Pfam" id="PF10283"/>
    </source>
</evidence>
<protein>
    <recommendedName>
        <fullName evidence="7">PBZ-type domain-containing protein</fullName>
    </recommendedName>
</protein>
<evidence type="ECO:0000313" key="9">
    <source>
        <dbReference type="Proteomes" id="UP001321473"/>
    </source>
</evidence>
<dbReference type="Proteomes" id="UP001321473">
    <property type="component" value="Unassembled WGS sequence"/>
</dbReference>
<dbReference type="Pfam" id="PF10228">
    <property type="entry name" value="HPF1"/>
    <property type="match status" value="1"/>
</dbReference>
<proteinExistence type="inferred from homology"/>
<dbReference type="Pfam" id="PF10283">
    <property type="entry name" value="zf-CCHH"/>
    <property type="match status" value="1"/>
</dbReference>
<evidence type="ECO:0000256" key="1">
    <source>
        <dbReference type="ARBA" id="ARBA00004123"/>
    </source>
</evidence>
<dbReference type="EMBL" id="JARKHS020036863">
    <property type="protein sequence ID" value="KAK8754733.1"/>
    <property type="molecule type" value="Genomic_DNA"/>
</dbReference>
<organism evidence="8 9">
    <name type="scientific">Amblyomma americanum</name>
    <name type="common">Lone star tick</name>
    <dbReference type="NCBI Taxonomy" id="6943"/>
    <lineage>
        <taxon>Eukaryota</taxon>
        <taxon>Metazoa</taxon>
        <taxon>Ecdysozoa</taxon>
        <taxon>Arthropoda</taxon>
        <taxon>Chelicerata</taxon>
        <taxon>Arachnida</taxon>
        <taxon>Acari</taxon>
        <taxon>Parasitiformes</taxon>
        <taxon>Ixodida</taxon>
        <taxon>Ixodoidea</taxon>
        <taxon>Ixodidae</taxon>
        <taxon>Amblyomminae</taxon>
        <taxon>Amblyomma</taxon>
    </lineage>
</organism>
<dbReference type="InterPro" id="IPR019406">
    <property type="entry name" value="APLF_PBZ"/>
</dbReference>
<comment type="similarity">
    <text evidence="3">Belongs to the HPF1 family.</text>
</comment>
<evidence type="ECO:0000313" key="8">
    <source>
        <dbReference type="EMBL" id="KAK8754733.1"/>
    </source>
</evidence>
<evidence type="ECO:0000256" key="3">
    <source>
        <dbReference type="ARBA" id="ARBA00010803"/>
    </source>
</evidence>
<dbReference type="GO" id="GO:0072572">
    <property type="term" value="F:poly-ADP-D-ribose binding"/>
    <property type="evidence" value="ECO:0007669"/>
    <property type="project" value="TreeGrafter"/>
</dbReference>
<comment type="subcellular location">
    <subcellularLocation>
        <location evidence="2">Chromosome</location>
    </subcellularLocation>
    <subcellularLocation>
        <location evidence="1">Nucleus</location>
    </subcellularLocation>
</comment>
<dbReference type="GO" id="GO:0006974">
    <property type="term" value="P:DNA damage response"/>
    <property type="evidence" value="ECO:0007669"/>
    <property type="project" value="InterPro"/>
</dbReference>
<feature type="domain" description="PBZ-type" evidence="7">
    <location>
        <begin position="14"/>
        <end position="38"/>
    </location>
</feature>
<dbReference type="PANTHER" id="PTHR13386">
    <property type="entry name" value="HISTONE PARYLATION FACTOR 1"/>
    <property type="match status" value="1"/>
</dbReference>
<keyword evidence="4" id="KW-0158">Chromosome</keyword>
<sequence>MPQDRKRPADDDGRKPCKYGSKCYRKNADHLKKFKHPESKEPSDEAATSKDTTKLGQHAPVTDVSSPKKEKKATADRSDEPAKGTEMQGNDDNELPDSPDDVRESIKQKFLVEMPDDFYDFWDFCSSLSKNDPSSALHDLLGLRLVGPFDVLAGKLTNKSVKTSDDFLCHWRYFYDPPEMQTVLSADDETMYHIGYFRDDPEQMPVFLASNIASESCKITKVAGNLFAVLSKEISKALQNCKEAQKKAKLRKLNGALVEFAEAKGHSLQEASKKRPQPQSATFHGAGLVVPCDKKTNVGYRNMPLSDSEMKRFLAKFSDDDGSGKGRLNDKLLQLVTWVNIANDECDYGMGLEFSLALFCSGHASLHRTIEMLGSLAYQLLNREPFARILKAHLKRRLKTPNVSVLS</sequence>
<feature type="compositionally biased region" description="Acidic residues" evidence="6">
    <location>
        <begin position="89"/>
        <end position="99"/>
    </location>
</feature>
<dbReference type="GO" id="GO:0005694">
    <property type="term" value="C:chromosome"/>
    <property type="evidence" value="ECO:0007669"/>
    <property type="project" value="UniProtKB-SubCell"/>
</dbReference>
<keyword evidence="9" id="KW-1185">Reference proteome</keyword>
<feature type="compositionally biased region" description="Basic and acidic residues" evidence="6">
    <location>
        <begin position="26"/>
        <end position="53"/>
    </location>
</feature>
<dbReference type="GO" id="GO:0005634">
    <property type="term" value="C:nucleus"/>
    <property type="evidence" value="ECO:0007669"/>
    <property type="project" value="UniProtKB-SubCell"/>
</dbReference>
<feature type="compositionally biased region" description="Basic and acidic residues" evidence="6">
    <location>
        <begin position="1"/>
        <end position="15"/>
    </location>
</feature>
<feature type="compositionally biased region" description="Basic and acidic residues" evidence="6">
    <location>
        <begin position="66"/>
        <end position="83"/>
    </location>
</feature>
<name>A0AAQ4CWZ3_AMBAM</name>
<evidence type="ECO:0000256" key="5">
    <source>
        <dbReference type="ARBA" id="ARBA00023242"/>
    </source>
</evidence>
<dbReference type="AlphaFoldDB" id="A0AAQ4CWZ3"/>
<feature type="region of interest" description="Disordered" evidence="6">
    <location>
        <begin position="1"/>
        <end position="101"/>
    </location>
</feature>
<dbReference type="PANTHER" id="PTHR13386:SF1">
    <property type="entry name" value="HISTONE PARYLATION FACTOR 1"/>
    <property type="match status" value="1"/>
</dbReference>
<dbReference type="InterPro" id="IPR019361">
    <property type="entry name" value="HPF1"/>
</dbReference>
<gene>
    <name evidence="8" type="ORF">V5799_002555</name>
</gene>